<dbReference type="EMBL" id="JACGZW010000004">
    <property type="protein sequence ID" value="MBB1153970.1"/>
    <property type="molecule type" value="Genomic_DNA"/>
</dbReference>
<accession>A0A7W3VVM1</accession>
<evidence type="ECO:0000313" key="1">
    <source>
        <dbReference type="EMBL" id="MBB1153970.1"/>
    </source>
</evidence>
<dbReference type="Proteomes" id="UP000526734">
    <property type="component" value="Unassembled WGS sequence"/>
</dbReference>
<protein>
    <submittedName>
        <fullName evidence="1">Uncharacterized protein</fullName>
    </submittedName>
</protein>
<organism evidence="1 2">
    <name type="scientific">Amycolatopsis dendrobii</name>
    <dbReference type="NCBI Taxonomy" id="2760662"/>
    <lineage>
        <taxon>Bacteria</taxon>
        <taxon>Bacillati</taxon>
        <taxon>Actinomycetota</taxon>
        <taxon>Actinomycetes</taxon>
        <taxon>Pseudonocardiales</taxon>
        <taxon>Pseudonocardiaceae</taxon>
        <taxon>Amycolatopsis</taxon>
    </lineage>
</organism>
<keyword evidence="2" id="KW-1185">Reference proteome</keyword>
<reference evidence="1 2" key="1">
    <citation type="submission" date="2020-08" db="EMBL/GenBank/DDBJ databases">
        <title>Amycolatopsis sp. nov. DR6-1 isolated from Dendrobium heterocarpum.</title>
        <authorList>
            <person name="Tedsree N."/>
            <person name="Kuncharoen N."/>
            <person name="Likhitwitayawuid K."/>
            <person name="Tanasupawat S."/>
        </authorList>
    </citation>
    <scope>NUCLEOTIDE SEQUENCE [LARGE SCALE GENOMIC DNA]</scope>
    <source>
        <strain evidence="1 2">DR6-1</strain>
    </source>
</reference>
<dbReference type="Pfam" id="PF19474">
    <property type="entry name" value="DUF6011"/>
    <property type="match status" value="1"/>
</dbReference>
<sequence length="165" mass="18011">MSGPACKKCHRPLRDEVSKQREYGPICYRKVFGPPVPKPRGGTTIPAAARHVDHHPVDPDQIPLPLEVRTVDAETRKAAIDTVARHALHQHLSYATSAGQIDWGDYPGIDEDDWESVLNRVSAIAESIAPSDEQYEAAYARLAVDSVSAKDDGHPAANTVQEGQN</sequence>
<dbReference type="InterPro" id="IPR046053">
    <property type="entry name" value="DUF6011"/>
</dbReference>
<dbReference type="AlphaFoldDB" id="A0A7W3VVM1"/>
<name>A0A7W3VVM1_9PSEU</name>
<dbReference type="RefSeq" id="WP_182891060.1">
    <property type="nucleotide sequence ID" value="NZ_JACGZW010000004.1"/>
</dbReference>
<gene>
    <name evidence="1" type="ORF">H4281_12580</name>
</gene>
<evidence type="ECO:0000313" key="2">
    <source>
        <dbReference type="Proteomes" id="UP000526734"/>
    </source>
</evidence>
<proteinExistence type="predicted"/>
<comment type="caution">
    <text evidence="1">The sequence shown here is derived from an EMBL/GenBank/DDBJ whole genome shotgun (WGS) entry which is preliminary data.</text>
</comment>